<keyword evidence="8" id="KW-1185">Reference proteome</keyword>
<feature type="compositionally biased region" description="Acidic residues" evidence="6">
    <location>
        <begin position="848"/>
        <end position="867"/>
    </location>
</feature>
<dbReference type="InterPro" id="IPR058680">
    <property type="entry name" value="NBD_SMAX1-like"/>
</dbReference>
<dbReference type="FunFam" id="1.10.1780.10:FF:000005">
    <property type="entry name" value="protein SUPPRESSOR OF MAX2 1"/>
    <property type="match status" value="1"/>
</dbReference>
<dbReference type="PANTHER" id="PTHR43572">
    <property type="entry name" value="CHAPERONE PROTEIN CLPD, CHLOROPLASTIC"/>
    <property type="match status" value="1"/>
</dbReference>
<proteinExistence type="inferred from homology"/>
<evidence type="ECO:0000259" key="7">
    <source>
        <dbReference type="PROSITE" id="PS51903"/>
    </source>
</evidence>
<dbReference type="Pfam" id="PF23569">
    <property type="entry name" value="NBD_SMAX1"/>
    <property type="match status" value="1"/>
</dbReference>
<evidence type="ECO:0000313" key="8">
    <source>
        <dbReference type="Proteomes" id="UP000228380"/>
    </source>
</evidence>
<reference evidence="8" key="1">
    <citation type="journal article" date="2019" name="Nat. Commun.">
        <title>Genome-wide association mapping of date palm fruit traits.</title>
        <authorList>
            <person name="Hazzouri K.M."/>
            <person name="Gros-Balthazard M."/>
            <person name="Flowers J.M."/>
            <person name="Copetti D."/>
            <person name="Lemansour A."/>
            <person name="Lebrun M."/>
            <person name="Masmoudi K."/>
            <person name="Ferrand S."/>
            <person name="Dhar M.I."/>
            <person name="Fresquez Z.A."/>
            <person name="Rosas U."/>
            <person name="Zhang J."/>
            <person name="Talag J."/>
            <person name="Lee S."/>
            <person name="Kudrna D."/>
            <person name="Powell R.F."/>
            <person name="Leitch I.J."/>
            <person name="Krueger R.R."/>
            <person name="Wing R.A."/>
            <person name="Amiri K.M.A."/>
            <person name="Purugganan M.D."/>
        </authorList>
    </citation>
    <scope>NUCLEOTIDE SEQUENCE [LARGE SCALE GENOMIC DNA]</scope>
    <source>
        <strain evidence="8">cv. Khalas</strain>
    </source>
</reference>
<organism evidence="8 9">
    <name type="scientific">Phoenix dactylifera</name>
    <name type="common">Date palm</name>
    <dbReference type="NCBI Taxonomy" id="42345"/>
    <lineage>
        <taxon>Eukaryota</taxon>
        <taxon>Viridiplantae</taxon>
        <taxon>Streptophyta</taxon>
        <taxon>Embryophyta</taxon>
        <taxon>Tracheophyta</taxon>
        <taxon>Spermatophyta</taxon>
        <taxon>Magnoliopsida</taxon>
        <taxon>Liliopsida</taxon>
        <taxon>Arecaceae</taxon>
        <taxon>Coryphoideae</taxon>
        <taxon>Phoeniceae</taxon>
        <taxon>Phoenix</taxon>
    </lineage>
</organism>
<name>A0A8B7CHY7_PHODC</name>
<evidence type="ECO:0000313" key="9">
    <source>
        <dbReference type="RefSeq" id="XP_008799474.2"/>
    </source>
</evidence>
<evidence type="ECO:0000256" key="2">
    <source>
        <dbReference type="ARBA" id="ARBA00022737"/>
    </source>
</evidence>
<dbReference type="RefSeq" id="XP_008799474.2">
    <property type="nucleotide sequence ID" value="XM_008801252.4"/>
</dbReference>
<gene>
    <name evidence="9" type="primary">LOC103714109</name>
</gene>
<dbReference type="SUPFAM" id="SSF81923">
    <property type="entry name" value="Double Clp-N motif"/>
    <property type="match status" value="1"/>
</dbReference>
<dbReference type="SUPFAM" id="SSF52540">
    <property type="entry name" value="P-loop containing nucleoside triphosphate hydrolases"/>
    <property type="match status" value="1"/>
</dbReference>
<dbReference type="AlphaFoldDB" id="A0A8B7CHY7"/>
<dbReference type="PANTHER" id="PTHR43572:SF3">
    <property type="entry name" value="PROTEIN SMAX1-LIKE 5"/>
    <property type="match status" value="1"/>
</dbReference>
<dbReference type="InterPro" id="IPR027417">
    <property type="entry name" value="P-loop_NTPase"/>
</dbReference>
<evidence type="ECO:0000256" key="1">
    <source>
        <dbReference type="ARBA" id="ARBA00008675"/>
    </source>
</evidence>
<dbReference type="InterPro" id="IPR051650">
    <property type="entry name" value="SL_signaling_regulator"/>
</dbReference>
<feature type="region of interest" description="Disordered" evidence="6">
    <location>
        <begin position="841"/>
        <end position="882"/>
    </location>
</feature>
<evidence type="ECO:0000256" key="6">
    <source>
        <dbReference type="SAM" id="MobiDB-lite"/>
    </source>
</evidence>
<dbReference type="PROSITE" id="PS51903">
    <property type="entry name" value="CLP_R"/>
    <property type="match status" value="1"/>
</dbReference>
<dbReference type="Proteomes" id="UP000228380">
    <property type="component" value="Chromosome 9"/>
</dbReference>
<evidence type="ECO:0000256" key="3">
    <source>
        <dbReference type="ARBA" id="ARBA00023015"/>
    </source>
</evidence>
<dbReference type="InterPro" id="IPR004176">
    <property type="entry name" value="Clp_R_N"/>
</dbReference>
<accession>A0A8B7CHY7</accession>
<evidence type="ECO:0000256" key="5">
    <source>
        <dbReference type="PROSITE-ProRule" id="PRU01251"/>
    </source>
</evidence>
<evidence type="ECO:0000256" key="4">
    <source>
        <dbReference type="ARBA" id="ARBA00023163"/>
    </source>
</evidence>
<keyword evidence="4" id="KW-0804">Transcription</keyword>
<dbReference type="InterPro" id="IPR036628">
    <property type="entry name" value="Clp_N_dom_sf"/>
</dbReference>
<keyword evidence="2 5" id="KW-0677">Repeat</keyword>
<dbReference type="KEGG" id="pda:103714109"/>
<sequence length="1002" mass="110782">MRTGACTVQQALTAEAASVLKLSLTLAKRRGHAQVTPLHVAATLLSSSSSSSNLLRRACLKSHPHHPASHPLQCRALELCFNVALNRLPTTPPPSSSGSLIHSQPSLSNALIAALKRAQAHQRRGCIELQQQQPQQQQQPLLAIKVELEQLIISILDDPSVSRVMREAGFSSTCVKNNLEEETSVLVQSSPPFFFESHKEILSQGNFWQSQFLKPPSELNPAAPSSQKEDLRVVLEVMVRKQGRRNNTVVVGDSVSMTEGLVAELMGRVERGEVPDELQSARFIRLQLSYVHLRLMSRGDVDMKVADLRRKICSLASDRAGEGVIIYVGDLRWAVDEETKEGQGFRPVDHMIGEMGRLLSELRSSNGNGGGGVTNNNNKVWLLATASYQTYMRCQMRQPSLETQWALQAVVVPSGGLALSLQAPSGLDSRMTKLGQYPFQMLELKAFKCKEEEEKLICCAECASNFEKEASVLKSENGSSHLPIWLQPHRPANHHKDALPELRRKWNRQCLSLHHGKYRQAHPHPPLLPQGSVGKSCTQASSHPWWSSSLPHNQKLFVEPHPMSFTETVPKLNGGSTSFASQIKTGTGNWQERVVPKHWPSEVSLPFVKKPANQEVRTALALGSPLFSDSATSKDQRRGAMADPQELSRRLEENIPWQAGTIPSIVEALHDCRSSEKRGTWLLIRGTDHIGKRRVARVIAEIFCGSADRLIHINTSKLVGGASSCAEILAEACKTDQRCAVLIEDIDRAHASFINWIAEGLKNGFFKDAIGRDVGMAHGVFILTTSSSTKFDNANENPDGVVKMKLWVEETEIAAPHDLKRRSERELPYRSKKLRTEESSLDLNLCAAEEEEEEEEDGRRDDEEDAVPSDLTHETDSGDPNIPYELLESSAACFTMDASPDRSCRMSENLLSKLHRAFEEVMRGGEGMGRLCVDRTAVEELVAASGSFLESLFDEWLGEVFQMSLATVRKGGKVRLGAEGKEGNAREFGFQGSALPNRIHVG</sequence>
<keyword evidence="3" id="KW-0805">Transcription regulation</keyword>
<comment type="similarity">
    <text evidence="1">Belongs to the ClpA/ClpB family.</text>
</comment>
<protein>
    <submittedName>
        <fullName evidence="9">Protein SMAX1-LIKE 4-like</fullName>
    </submittedName>
</protein>
<dbReference type="Gene3D" id="1.10.1780.10">
    <property type="entry name" value="Clp, N-terminal domain"/>
    <property type="match status" value="1"/>
</dbReference>
<reference evidence="9" key="2">
    <citation type="submission" date="2025-08" db="UniProtKB">
        <authorList>
            <consortium name="RefSeq"/>
        </authorList>
    </citation>
    <scope>IDENTIFICATION</scope>
    <source>
        <tissue evidence="9">Young leaves</tissue>
    </source>
</reference>
<feature type="domain" description="Clp R" evidence="7">
    <location>
        <begin position="8"/>
        <end position="185"/>
    </location>
</feature>
<dbReference type="GeneID" id="103714109"/>
<dbReference type="OrthoDB" id="1872342at2759"/>
<dbReference type="Gene3D" id="3.40.50.300">
    <property type="entry name" value="P-loop containing nucleotide triphosphate hydrolases"/>
    <property type="match status" value="1"/>
</dbReference>